<feature type="transmembrane region" description="Helical" evidence="1">
    <location>
        <begin position="36"/>
        <end position="55"/>
    </location>
</feature>
<name>A0A6I4J180_9SPHN</name>
<keyword evidence="1" id="KW-0472">Membrane</keyword>
<comment type="caution">
    <text evidence="2">The sequence shown here is derived from an EMBL/GenBank/DDBJ whole genome shotgun (WGS) entry which is preliminary data.</text>
</comment>
<dbReference type="EMBL" id="WQMS01000013">
    <property type="protein sequence ID" value="MVO78360.1"/>
    <property type="molecule type" value="Genomic_DNA"/>
</dbReference>
<accession>A0A6I4J180</accession>
<evidence type="ECO:0000313" key="2">
    <source>
        <dbReference type="EMBL" id="MVO78360.1"/>
    </source>
</evidence>
<gene>
    <name evidence="2" type="ORF">GON01_10500</name>
</gene>
<reference evidence="2 3" key="1">
    <citation type="submission" date="2019-12" db="EMBL/GenBank/DDBJ databases">
        <authorList>
            <person name="Huq M.A."/>
        </authorList>
    </citation>
    <scope>NUCLEOTIDE SEQUENCE [LARGE SCALE GENOMIC DNA]</scope>
    <source>
        <strain evidence="2 3">MAH-20</strain>
    </source>
</reference>
<evidence type="ECO:0000256" key="1">
    <source>
        <dbReference type="SAM" id="Phobius"/>
    </source>
</evidence>
<sequence length="59" mass="6286">MTTIRMRQRRAAAAVLALSRGRAALGRDFPEMDRALLVPAAALIALTGAMLAAVIHPLF</sequence>
<keyword evidence="3" id="KW-1185">Reference proteome</keyword>
<keyword evidence="1" id="KW-1133">Transmembrane helix</keyword>
<evidence type="ECO:0000313" key="3">
    <source>
        <dbReference type="Proteomes" id="UP000441389"/>
    </source>
</evidence>
<dbReference type="Proteomes" id="UP000441389">
    <property type="component" value="Unassembled WGS sequence"/>
</dbReference>
<dbReference type="AlphaFoldDB" id="A0A6I4J180"/>
<proteinExistence type="predicted"/>
<keyword evidence="1" id="KW-0812">Transmembrane</keyword>
<protein>
    <submittedName>
        <fullName evidence="2">Uncharacterized protein</fullName>
    </submittedName>
</protein>
<organism evidence="2 3">
    <name type="scientific">Sphingomonas horti</name>
    <dbReference type="NCBI Taxonomy" id="2682842"/>
    <lineage>
        <taxon>Bacteria</taxon>
        <taxon>Pseudomonadati</taxon>
        <taxon>Pseudomonadota</taxon>
        <taxon>Alphaproteobacteria</taxon>
        <taxon>Sphingomonadales</taxon>
        <taxon>Sphingomonadaceae</taxon>
        <taxon>Sphingomonas</taxon>
    </lineage>
</organism>
<dbReference type="RefSeq" id="WP_157027315.1">
    <property type="nucleotide sequence ID" value="NZ_WQMS01000013.1"/>
</dbReference>